<organism evidence="1 2">
    <name type="scientific">Ureaplasma diversum</name>
    <dbReference type="NCBI Taxonomy" id="42094"/>
    <lineage>
        <taxon>Bacteria</taxon>
        <taxon>Bacillati</taxon>
        <taxon>Mycoplasmatota</taxon>
        <taxon>Mycoplasmoidales</taxon>
        <taxon>Mycoplasmoidaceae</taxon>
        <taxon>Ureaplasma</taxon>
    </lineage>
</organism>
<name>A0A0C5S2J5_9BACT</name>
<dbReference type="AlphaFoldDB" id="A0A0C5S2J5"/>
<proteinExistence type="predicted"/>
<dbReference type="STRING" id="42094.JM47_00115"/>
<gene>
    <name evidence="1" type="ORF">JM47_00115</name>
</gene>
<dbReference type="KEGG" id="ude:JM47_00115"/>
<evidence type="ECO:0000313" key="2">
    <source>
        <dbReference type="Proteomes" id="UP000032261"/>
    </source>
</evidence>
<evidence type="ECO:0000313" key="1">
    <source>
        <dbReference type="EMBL" id="AJQ45645.1"/>
    </source>
</evidence>
<protein>
    <recommendedName>
        <fullName evidence="3">ABC transporter substrate-binding protein</fullName>
    </recommendedName>
</protein>
<dbReference type="PATRIC" id="fig|42094.4.peg.21"/>
<dbReference type="Proteomes" id="UP000032261">
    <property type="component" value="Chromosome"/>
</dbReference>
<evidence type="ECO:0008006" key="3">
    <source>
        <dbReference type="Google" id="ProtNLM"/>
    </source>
</evidence>
<accession>A0A0C5S2J5</accession>
<reference evidence="1 2" key="1">
    <citation type="journal article" date="2015" name="Genome Announc.">
        <title>Genome Sequence of Ureaplasma diversum Strain ATCC 49782.</title>
        <authorList>
            <person name="Marques L.M."/>
            <person name="Guimaraes A.M."/>
            <person name="Martins H.B."/>
            <person name="Rezende I.S."/>
            <person name="Barbosa M.S."/>
            <person name="Campos G.B."/>
            <person name="do Nascimento N.C."/>
            <person name="Dos Santos A.P."/>
            <person name="Amorim A.T."/>
            <person name="Santos V.M."/>
            <person name="Messick J.B."/>
            <person name="Timenetsky J."/>
        </authorList>
    </citation>
    <scope>NUCLEOTIDE SEQUENCE [LARGE SCALE GENOMIC DNA]</scope>
    <source>
        <strain evidence="1 2">ATCC 49782</strain>
    </source>
</reference>
<dbReference type="HOGENOM" id="CLU_447470_0_0_14"/>
<dbReference type="EMBL" id="CP009770">
    <property type="protein sequence ID" value="AJQ45645.1"/>
    <property type="molecule type" value="Genomic_DNA"/>
</dbReference>
<sequence>MIALGAVGVITTTSVGFLIASCTTQKKQEPYKVMPTYTSQADTLLALGITPDYYPRLLNSKDNRPFAFLDPNSNEFKNNQVFDKPEFKAGLGNRLLDLESKIKTYNTTWWSFSGNQLGENVNEEHWRKHNGNLVYYDRYLFDNSHFEPQVVRRLSPDLNNGPFAKETYPVPVDFKASRDLFFSLSPEMIKTFTDENNKDPLAVGLRAGLKYKDESKGLLNPLFNYSYYAKRIQENYLNGETIDGINFKNSNFRKRVIEGNDVPLFYIEKDWQTKNSLNTIIYKQIEQLLLIKDIKKAGLTKLNYDPLNQKQKVSSELQHHPIYEQNLRKDGGTQLYLGTMRDGMFHLYDIAYATAKFAHTKEAEELFKNEPERLEMMKKALTHANEIAGNYNARIKAMREFLQAVGVVDKNYNPELKQFDNTNSINLGLLTISSKSGVSTLQSQSKFGFLYYDLGFKAPKPKLSDNLVNPLLEKVDGKQEGCHIHEDGTRHCPFGESTNGLPENYTGSIFNMDDNGWWWNLGENGLSEKNTARFNNQFDVVINIEFNPEGASLSNKDRTLVNKLFKEEHLSNNNLNSPSKKLFRDNYELWNEGVKSPIGLNLILDNLLKYILKYVGDDKKQQFAELYQKANSWGSYWEKFAKVNK</sequence>